<gene>
    <name evidence="3" type="ORF">DVH24_034984</name>
</gene>
<accession>A0A498IJX6</accession>
<keyword evidence="1" id="KW-0472">Membrane</keyword>
<protein>
    <recommendedName>
        <fullName evidence="5">Secreted protein</fullName>
    </recommendedName>
</protein>
<feature type="chain" id="PRO_5019768792" description="Secreted protein" evidence="2">
    <location>
        <begin position="31"/>
        <end position="122"/>
    </location>
</feature>
<organism evidence="3 4">
    <name type="scientific">Malus domestica</name>
    <name type="common">Apple</name>
    <name type="synonym">Pyrus malus</name>
    <dbReference type="NCBI Taxonomy" id="3750"/>
    <lineage>
        <taxon>Eukaryota</taxon>
        <taxon>Viridiplantae</taxon>
        <taxon>Streptophyta</taxon>
        <taxon>Embryophyta</taxon>
        <taxon>Tracheophyta</taxon>
        <taxon>Spermatophyta</taxon>
        <taxon>Magnoliopsida</taxon>
        <taxon>eudicotyledons</taxon>
        <taxon>Gunneridae</taxon>
        <taxon>Pentapetalae</taxon>
        <taxon>rosids</taxon>
        <taxon>fabids</taxon>
        <taxon>Rosales</taxon>
        <taxon>Rosaceae</taxon>
        <taxon>Amygdaloideae</taxon>
        <taxon>Maleae</taxon>
        <taxon>Malus</taxon>
    </lineage>
</organism>
<keyword evidence="2" id="KW-0732">Signal</keyword>
<dbReference type="Proteomes" id="UP000290289">
    <property type="component" value="Chromosome 12"/>
</dbReference>
<sequence>MNHKKSRMWLGTFTRRLLLAALVLKGKCLAAPFESNACTVVLERTYNVLPKWQLSLFIFFFEVGEGRKRRVENSSVFGRGGVVPHACKRVLIGIIITMFFIVTGIRIVHYVFLCKCWENLFF</sequence>
<reference evidence="3 4" key="1">
    <citation type="submission" date="2018-10" db="EMBL/GenBank/DDBJ databases">
        <title>A high-quality apple genome assembly.</title>
        <authorList>
            <person name="Hu J."/>
        </authorList>
    </citation>
    <scope>NUCLEOTIDE SEQUENCE [LARGE SCALE GENOMIC DNA]</scope>
    <source>
        <strain evidence="4">cv. HFTH1</strain>
        <tissue evidence="3">Young leaf</tissue>
    </source>
</reference>
<evidence type="ECO:0000313" key="4">
    <source>
        <dbReference type="Proteomes" id="UP000290289"/>
    </source>
</evidence>
<dbReference type="EMBL" id="RDQH01000338">
    <property type="protein sequence ID" value="RXH81563.1"/>
    <property type="molecule type" value="Genomic_DNA"/>
</dbReference>
<keyword evidence="4" id="KW-1185">Reference proteome</keyword>
<evidence type="ECO:0000256" key="2">
    <source>
        <dbReference type="SAM" id="SignalP"/>
    </source>
</evidence>
<feature type="transmembrane region" description="Helical" evidence="1">
    <location>
        <begin position="90"/>
        <end position="112"/>
    </location>
</feature>
<evidence type="ECO:0000256" key="1">
    <source>
        <dbReference type="SAM" id="Phobius"/>
    </source>
</evidence>
<comment type="caution">
    <text evidence="3">The sequence shown here is derived from an EMBL/GenBank/DDBJ whole genome shotgun (WGS) entry which is preliminary data.</text>
</comment>
<feature type="signal peptide" evidence="2">
    <location>
        <begin position="1"/>
        <end position="30"/>
    </location>
</feature>
<keyword evidence="1" id="KW-1133">Transmembrane helix</keyword>
<keyword evidence="1" id="KW-0812">Transmembrane</keyword>
<evidence type="ECO:0008006" key="5">
    <source>
        <dbReference type="Google" id="ProtNLM"/>
    </source>
</evidence>
<proteinExistence type="predicted"/>
<dbReference type="AlphaFoldDB" id="A0A498IJX6"/>
<name>A0A498IJX6_MALDO</name>
<evidence type="ECO:0000313" key="3">
    <source>
        <dbReference type="EMBL" id="RXH81563.1"/>
    </source>
</evidence>